<dbReference type="InterPro" id="IPR006059">
    <property type="entry name" value="SBP"/>
</dbReference>
<dbReference type="Gene3D" id="3.40.190.10">
    <property type="entry name" value="Periplasmic binding protein-like II"/>
    <property type="match status" value="1"/>
</dbReference>
<feature type="region of interest" description="Disordered" evidence="1">
    <location>
        <begin position="1"/>
        <end position="23"/>
    </location>
</feature>
<dbReference type="Pfam" id="PF01547">
    <property type="entry name" value="SBP_bac_1"/>
    <property type="match status" value="1"/>
</dbReference>
<dbReference type="STRING" id="758803.SAMN05421803_109201"/>
<proteinExistence type="predicted"/>
<dbReference type="SUPFAM" id="SSF53850">
    <property type="entry name" value="Periplasmic binding protein-like II"/>
    <property type="match status" value="1"/>
</dbReference>
<dbReference type="PROSITE" id="PS51318">
    <property type="entry name" value="TAT"/>
    <property type="match status" value="1"/>
</dbReference>
<dbReference type="PANTHER" id="PTHR43649">
    <property type="entry name" value="ARABINOSE-BINDING PROTEIN-RELATED"/>
    <property type="match status" value="1"/>
</dbReference>
<name>A0A1M6M5I6_9ACTN</name>
<gene>
    <name evidence="2" type="ORF">SAMN05421803_109201</name>
</gene>
<dbReference type="EMBL" id="FQZK01000009">
    <property type="protein sequence ID" value="SHJ78736.1"/>
    <property type="molecule type" value="Genomic_DNA"/>
</dbReference>
<keyword evidence="2" id="KW-0762">Sugar transport</keyword>
<protein>
    <submittedName>
        <fullName evidence="2">Multiple sugar transport system substrate-binding protein</fullName>
    </submittedName>
</protein>
<dbReference type="AlphaFoldDB" id="A0A1M6M5I6"/>
<evidence type="ECO:0000256" key="1">
    <source>
        <dbReference type="SAM" id="MobiDB-lite"/>
    </source>
</evidence>
<keyword evidence="3" id="KW-1185">Reference proteome</keyword>
<sequence length="473" mass="51139">MKVPLHSPGPVGPTGRGPALPGPSRRGLLRAGLAASAVGSVAALGGCAATVGPVGERPLVPPKAPDENVTLTYWTWWPALQAVADIWNAEHPDIQVRAVTIPGGLDGGYAKMFNSLVAGNQPDLAQVEFFQIPSFLVENGLEDLGRYGALDHAHLYDEWQWLQAAHIGGHYGIPVDSGPLMYFHRSDKYEEWGIGEAPTTWEEYADAARRVAADTGGSEHIESFPVGDADWLAGLCMQAGARWFTTEGGEWTVDFVDEASVRVAEFWEPLVHERALDLTHAVWSNGWFQALQRGTIGTWTVGSWGDAIIRGNDPDNPGRWKVAGLPQWPGEPRREGTWGGSASVVLSGAPHPHEAVLFAHWLSTDQRAVDAMITECGIGWAASEQVNEDSVRNRGADPFFSDQNYTGIIADATRHIPSEWVWGPTLSRTKNHIGDAFRAAVADGTSFVDALAAAQRNTIEDIRHKGLSVRSAS</sequence>
<evidence type="ECO:0000313" key="3">
    <source>
        <dbReference type="Proteomes" id="UP000184452"/>
    </source>
</evidence>
<dbReference type="Proteomes" id="UP000184452">
    <property type="component" value="Unassembled WGS sequence"/>
</dbReference>
<accession>A0A1M6M5I6</accession>
<dbReference type="OrthoDB" id="2515046at2"/>
<dbReference type="InterPro" id="IPR006311">
    <property type="entry name" value="TAT_signal"/>
</dbReference>
<dbReference type="PANTHER" id="PTHR43649:SF12">
    <property type="entry name" value="DIACETYLCHITOBIOSE BINDING PROTEIN DASA"/>
    <property type="match status" value="1"/>
</dbReference>
<keyword evidence="2" id="KW-0813">Transport</keyword>
<dbReference type="InterPro" id="IPR050490">
    <property type="entry name" value="Bact_solute-bd_prot1"/>
</dbReference>
<dbReference type="RefSeq" id="WP_084737391.1">
    <property type="nucleotide sequence ID" value="NZ_FQZK01000009.1"/>
</dbReference>
<reference evidence="2 3" key="1">
    <citation type="submission" date="2016-11" db="EMBL/GenBank/DDBJ databases">
        <authorList>
            <person name="Jaros S."/>
            <person name="Januszkiewicz K."/>
            <person name="Wedrychowicz H."/>
        </authorList>
    </citation>
    <scope>NUCLEOTIDE SEQUENCE [LARGE SCALE GENOMIC DNA]</scope>
    <source>
        <strain evidence="2 3">CGMCC 4.5723</strain>
    </source>
</reference>
<evidence type="ECO:0000313" key="2">
    <source>
        <dbReference type="EMBL" id="SHJ78736.1"/>
    </source>
</evidence>
<organism evidence="2 3">
    <name type="scientific">Nocardiopsis flavescens</name>
    <dbReference type="NCBI Taxonomy" id="758803"/>
    <lineage>
        <taxon>Bacteria</taxon>
        <taxon>Bacillati</taxon>
        <taxon>Actinomycetota</taxon>
        <taxon>Actinomycetes</taxon>
        <taxon>Streptosporangiales</taxon>
        <taxon>Nocardiopsidaceae</taxon>
        <taxon>Nocardiopsis</taxon>
    </lineage>
</organism>